<name>A0ABQ1A460_ASPLE</name>
<keyword evidence="1" id="KW-0645">Protease</keyword>
<evidence type="ECO:0000256" key="5">
    <source>
        <dbReference type="ARBA" id="ARBA00023049"/>
    </source>
</evidence>
<dbReference type="Gene3D" id="3.40.390.10">
    <property type="entry name" value="Collagenase (Catalytic Domain)"/>
    <property type="match status" value="1"/>
</dbReference>
<dbReference type="InterPro" id="IPR006026">
    <property type="entry name" value="Peptidase_Metallo"/>
</dbReference>
<gene>
    <name evidence="7" type="ORF">IFM60648_03857</name>
</gene>
<dbReference type="EMBL" id="BLKI01000017">
    <property type="protein sequence ID" value="GFF73120.1"/>
    <property type="molecule type" value="Genomic_DNA"/>
</dbReference>
<keyword evidence="5" id="KW-0482">Metalloprotease</keyword>
<dbReference type="InterPro" id="IPR021190">
    <property type="entry name" value="Pept_M10A"/>
</dbReference>
<keyword evidence="4" id="KW-0862">Zinc</keyword>
<evidence type="ECO:0000256" key="1">
    <source>
        <dbReference type="ARBA" id="ARBA00022670"/>
    </source>
</evidence>
<evidence type="ECO:0000256" key="2">
    <source>
        <dbReference type="ARBA" id="ARBA00022723"/>
    </source>
</evidence>
<evidence type="ECO:0000259" key="6">
    <source>
        <dbReference type="PROSITE" id="PS50927"/>
    </source>
</evidence>
<dbReference type="PANTHER" id="PTHR10201">
    <property type="entry name" value="MATRIX METALLOPROTEINASE"/>
    <property type="match status" value="1"/>
</dbReference>
<dbReference type="Pfam" id="PF00413">
    <property type="entry name" value="Peptidase_M10"/>
    <property type="match status" value="1"/>
</dbReference>
<comment type="caution">
    <text evidence="7">The sequence shown here is derived from an EMBL/GenBank/DDBJ whole genome shotgun (WGS) entry which is preliminary data.</text>
</comment>
<dbReference type="InterPro" id="IPR033739">
    <property type="entry name" value="M10A_MMP"/>
</dbReference>
<dbReference type="PANTHER" id="PTHR10201:SF323">
    <property type="entry name" value="MATRIX METALLOPROTEINASE-21"/>
    <property type="match status" value="1"/>
</dbReference>
<dbReference type="SMART" id="SM00235">
    <property type="entry name" value="ZnMc"/>
    <property type="match status" value="1"/>
</dbReference>
<dbReference type="SUPFAM" id="SSF51110">
    <property type="entry name" value="alpha-D-mannose-specific plant lectins"/>
    <property type="match status" value="1"/>
</dbReference>
<dbReference type="InterPro" id="IPR024079">
    <property type="entry name" value="MetalloPept_cat_dom_sf"/>
</dbReference>
<reference evidence="7 8" key="1">
    <citation type="submission" date="2020-01" db="EMBL/GenBank/DDBJ databases">
        <title>Draft genome sequence of Aspergillus lentulus IFM 60648.</title>
        <authorList>
            <person name="Takahashi H."/>
            <person name="Yaguchi T."/>
        </authorList>
    </citation>
    <scope>NUCLEOTIDE SEQUENCE [LARGE SCALE GENOMIC DNA]</scope>
    <source>
        <strain evidence="7 8">IFM 60648</strain>
    </source>
</reference>
<evidence type="ECO:0000256" key="3">
    <source>
        <dbReference type="ARBA" id="ARBA00022801"/>
    </source>
</evidence>
<keyword evidence="2" id="KW-0479">Metal-binding</keyword>
<evidence type="ECO:0000256" key="4">
    <source>
        <dbReference type="ARBA" id="ARBA00022833"/>
    </source>
</evidence>
<dbReference type="PROSITE" id="PS50927">
    <property type="entry name" value="BULB_LECTIN"/>
    <property type="match status" value="1"/>
</dbReference>
<feature type="domain" description="Bulb-type lectin" evidence="6">
    <location>
        <begin position="265"/>
        <end position="380"/>
    </location>
</feature>
<protein>
    <submittedName>
        <fullName evidence="7">Interstitial collagenase</fullName>
    </submittedName>
</protein>
<dbReference type="InterPro" id="IPR036426">
    <property type="entry name" value="Bulb-type_lectin_dom_sf"/>
</dbReference>
<dbReference type="PRINTS" id="PR00138">
    <property type="entry name" value="MATRIXIN"/>
</dbReference>
<dbReference type="SUPFAM" id="SSF55486">
    <property type="entry name" value="Metalloproteases ('zincins'), catalytic domain"/>
    <property type="match status" value="1"/>
</dbReference>
<dbReference type="SMART" id="SM00108">
    <property type="entry name" value="B_lectin"/>
    <property type="match status" value="1"/>
</dbReference>
<evidence type="ECO:0000313" key="7">
    <source>
        <dbReference type="EMBL" id="GFF73120.1"/>
    </source>
</evidence>
<dbReference type="CDD" id="cd04278">
    <property type="entry name" value="ZnMc_MMP"/>
    <property type="match status" value="1"/>
</dbReference>
<dbReference type="InterPro" id="IPR001480">
    <property type="entry name" value="Bulb-type_lectin_dom"/>
</dbReference>
<evidence type="ECO:0000313" key="8">
    <source>
        <dbReference type="Proteomes" id="UP000465220"/>
    </source>
</evidence>
<dbReference type="Proteomes" id="UP000465220">
    <property type="component" value="Unassembled WGS sequence"/>
</dbReference>
<proteinExistence type="predicted"/>
<keyword evidence="3" id="KW-0378">Hydrolase</keyword>
<keyword evidence="8" id="KW-1185">Reference proteome</keyword>
<accession>A0ABQ1A460</accession>
<dbReference type="InterPro" id="IPR001818">
    <property type="entry name" value="Pept_M10_metallopeptidase"/>
</dbReference>
<sequence>MAQKLPSRGASAPDEDFKNSQALEKTTMFLQLFEYLPRETTPEISELNSALKEYQRVSNLPTSGVFDKETAAHMEKPRCGVPDGLGLANFTVAGTKWNEFSLKYCFDTFCQELNEEQIRTAISNAFAKWSAISAFTFTEVSRDQAAHIRIGWYKRDHHDGSPFDGVGTAFSNILAHAFYPPPNAGDLAGDVHFDEDEDWTVDSLTHVALHEIGHSLGLKHSTIEKSVMWPSYNGVGDLTTDDMGGLYEIYGPFGRPTVLRRNIGPRIYTKNETIAEGDFLQSENALYRFICQGDGNVVLYGPGNSVAWKSSTDGMGKPPYRIVAQDDRSIVQYDRDNRAIWRTGTSLPGHNHTDCFLILQDDRNLVLYEEGNPITAVWQTHTQL</sequence>
<dbReference type="Gene3D" id="2.90.10.10">
    <property type="entry name" value="Bulb-type lectin domain"/>
    <property type="match status" value="2"/>
</dbReference>
<organism evidence="7 8">
    <name type="scientific">Aspergillus lentulus</name>
    <dbReference type="NCBI Taxonomy" id="293939"/>
    <lineage>
        <taxon>Eukaryota</taxon>
        <taxon>Fungi</taxon>
        <taxon>Dikarya</taxon>
        <taxon>Ascomycota</taxon>
        <taxon>Pezizomycotina</taxon>
        <taxon>Eurotiomycetes</taxon>
        <taxon>Eurotiomycetidae</taxon>
        <taxon>Eurotiales</taxon>
        <taxon>Aspergillaceae</taxon>
        <taxon>Aspergillus</taxon>
        <taxon>Aspergillus subgen. Fumigati</taxon>
    </lineage>
</organism>